<evidence type="ECO:0000259" key="5">
    <source>
        <dbReference type="PROSITE" id="PS50977"/>
    </source>
</evidence>
<evidence type="ECO:0000256" key="1">
    <source>
        <dbReference type="ARBA" id="ARBA00023015"/>
    </source>
</evidence>
<dbReference type="PANTHER" id="PTHR47506:SF3">
    <property type="entry name" value="HTH-TYPE TRANSCRIPTIONAL REGULATOR LMRA"/>
    <property type="match status" value="1"/>
</dbReference>
<feature type="DNA-binding region" description="H-T-H motif" evidence="4">
    <location>
        <begin position="30"/>
        <end position="49"/>
    </location>
</feature>
<dbReference type="PROSITE" id="PS50977">
    <property type="entry name" value="HTH_TETR_2"/>
    <property type="match status" value="1"/>
</dbReference>
<protein>
    <submittedName>
        <fullName evidence="6">Transcriptional regulator</fullName>
    </submittedName>
</protein>
<keyword evidence="3" id="KW-0804">Transcription</keyword>
<keyword evidence="7" id="KW-1185">Reference proteome</keyword>
<keyword evidence="1" id="KW-0805">Transcription regulation</keyword>
<keyword evidence="2 4" id="KW-0238">DNA-binding</keyword>
<dbReference type="InterPro" id="IPR009057">
    <property type="entry name" value="Homeodomain-like_sf"/>
</dbReference>
<gene>
    <name evidence="6" type="ORF">GCM10010946_08310</name>
</gene>
<dbReference type="EMBL" id="BMYU01000002">
    <property type="protein sequence ID" value="GGX33724.1"/>
    <property type="molecule type" value="Genomic_DNA"/>
</dbReference>
<dbReference type="Proteomes" id="UP000653343">
    <property type="component" value="Unassembled WGS sequence"/>
</dbReference>
<reference evidence="7" key="1">
    <citation type="journal article" date="2019" name="Int. J. Syst. Evol. Microbiol.">
        <title>The Global Catalogue of Microorganisms (GCM) 10K type strain sequencing project: providing services to taxonomists for standard genome sequencing and annotation.</title>
        <authorList>
            <consortium name="The Broad Institute Genomics Platform"/>
            <consortium name="The Broad Institute Genome Sequencing Center for Infectious Disease"/>
            <person name="Wu L."/>
            <person name="Ma J."/>
        </authorList>
    </citation>
    <scope>NUCLEOTIDE SEQUENCE [LARGE SCALE GENOMIC DNA]</scope>
    <source>
        <strain evidence="7">KCTC 23917</strain>
    </source>
</reference>
<dbReference type="Pfam" id="PF00440">
    <property type="entry name" value="TetR_N"/>
    <property type="match status" value="1"/>
</dbReference>
<organism evidence="6 7">
    <name type="scientific">Undibacterium squillarum</name>
    <dbReference type="NCBI Taxonomy" id="1131567"/>
    <lineage>
        <taxon>Bacteria</taxon>
        <taxon>Pseudomonadati</taxon>
        <taxon>Pseudomonadota</taxon>
        <taxon>Betaproteobacteria</taxon>
        <taxon>Burkholderiales</taxon>
        <taxon>Oxalobacteraceae</taxon>
        <taxon>Undibacterium</taxon>
    </lineage>
</organism>
<dbReference type="SUPFAM" id="SSF46689">
    <property type="entry name" value="Homeodomain-like"/>
    <property type="match status" value="1"/>
</dbReference>
<dbReference type="SUPFAM" id="SSF48498">
    <property type="entry name" value="Tetracyclin repressor-like, C-terminal domain"/>
    <property type="match status" value="1"/>
</dbReference>
<feature type="domain" description="HTH tetR-type" evidence="5">
    <location>
        <begin position="7"/>
        <end position="67"/>
    </location>
</feature>
<dbReference type="InterPro" id="IPR054156">
    <property type="entry name" value="YxaF_TetR_C"/>
</dbReference>
<proteinExistence type="predicted"/>
<evidence type="ECO:0000256" key="3">
    <source>
        <dbReference type="ARBA" id="ARBA00023163"/>
    </source>
</evidence>
<dbReference type="Gene3D" id="1.10.357.10">
    <property type="entry name" value="Tetracycline Repressor, domain 2"/>
    <property type="match status" value="1"/>
</dbReference>
<evidence type="ECO:0000313" key="6">
    <source>
        <dbReference type="EMBL" id="GGX33724.1"/>
    </source>
</evidence>
<accession>A0ABQ2XUI7</accession>
<dbReference type="PANTHER" id="PTHR47506">
    <property type="entry name" value="TRANSCRIPTIONAL REGULATORY PROTEIN"/>
    <property type="match status" value="1"/>
</dbReference>
<dbReference type="InterPro" id="IPR001647">
    <property type="entry name" value="HTH_TetR"/>
</dbReference>
<name>A0ABQ2XUI7_9BURK</name>
<evidence type="ECO:0000313" key="7">
    <source>
        <dbReference type="Proteomes" id="UP000653343"/>
    </source>
</evidence>
<comment type="caution">
    <text evidence="6">The sequence shown here is derived from an EMBL/GenBank/DDBJ whole genome shotgun (WGS) entry which is preliminary data.</text>
</comment>
<evidence type="ECO:0000256" key="2">
    <source>
        <dbReference type="ARBA" id="ARBA00023125"/>
    </source>
</evidence>
<dbReference type="InterPro" id="IPR036271">
    <property type="entry name" value="Tet_transcr_reg_TetR-rel_C_sf"/>
</dbReference>
<dbReference type="Pfam" id="PF21993">
    <property type="entry name" value="TetR_C_13_2"/>
    <property type="match status" value="1"/>
</dbReference>
<evidence type="ECO:0000256" key="4">
    <source>
        <dbReference type="PROSITE-ProRule" id="PRU00335"/>
    </source>
</evidence>
<sequence>MHTVTKEQNKARLTAAAADLIRRRGLHATSVRELAKHAGAPLGSVYHYYPDGKQQFVSEAIALAGCKIAQQLENCLADGPQAGFRAYFAHWRQLLTETDYSAGCPLAAISLDANARHDVPAALLQTAEVFSNLQAQIADSLQAHGAQLEPAQALAMAIISTIEGAILVCRAQRQLTALDAAEEMVMRLLQSVLPSAALNDCRIPA</sequence>